<sequence length="287" mass="32371">MTTYRQWLPANDTGRDFIVGDLHGCLDLLQAELTRADFDRNRDRLFSVGDLIDRGPDSMGCLRLLREPWFYAVVGNHEDMLLSYYKKRNPNYHSAPDFIRNGGGWVHRLDEHEKSELEDDLLPRVLALPYVITVGQDPDMFHVTHAELMTGAPDENYWSAIAGLPIDQSPKQVLTDAMLTDRVLSEMTGALTWGRRLILNASAQEATEIETRAGKILMSQKPWHAGLSLTYVGHTPLTQMVLYESHLFIDRGAFKRGANTCLLVLNQDNVRGWLGCNSNDPSRSGDS</sequence>
<dbReference type="PANTHER" id="PTHR42850:SF4">
    <property type="entry name" value="ZINC-DEPENDENT ENDOPOLYPHOSPHATASE"/>
    <property type="match status" value="1"/>
</dbReference>
<organism evidence="2 4">
    <name type="scientific">Pollutimonas bauzanensis</name>
    <dbReference type="NCBI Taxonomy" id="658167"/>
    <lineage>
        <taxon>Bacteria</taxon>
        <taxon>Pseudomonadati</taxon>
        <taxon>Pseudomonadota</taxon>
        <taxon>Betaproteobacteria</taxon>
        <taxon>Burkholderiales</taxon>
        <taxon>Alcaligenaceae</taxon>
        <taxon>Pollutimonas</taxon>
    </lineage>
</organism>
<evidence type="ECO:0000313" key="3">
    <source>
        <dbReference type="EMBL" id="SHI39193.1"/>
    </source>
</evidence>
<dbReference type="InterPro" id="IPR029052">
    <property type="entry name" value="Metallo-depent_PP-like"/>
</dbReference>
<accession>A0A1M5Y1H2</accession>
<dbReference type="InterPro" id="IPR050126">
    <property type="entry name" value="Ap4A_hydrolase"/>
</dbReference>
<dbReference type="PANTHER" id="PTHR42850">
    <property type="entry name" value="METALLOPHOSPHOESTERASE"/>
    <property type="match status" value="1"/>
</dbReference>
<reference evidence="2 4" key="1">
    <citation type="submission" date="2016-11" db="EMBL/GenBank/DDBJ databases">
        <authorList>
            <person name="Jaros S."/>
            <person name="Januszkiewicz K."/>
            <person name="Wedrychowicz H."/>
        </authorList>
    </citation>
    <scope>NUCLEOTIDE SEQUENCE [LARGE SCALE GENOMIC DNA]</scope>
    <source>
        <strain evidence="2 4">CGMCC 1.10190</strain>
    </source>
</reference>
<dbReference type="Pfam" id="PF00149">
    <property type="entry name" value="Metallophos"/>
    <property type="match status" value="1"/>
</dbReference>
<evidence type="ECO:0000259" key="1">
    <source>
        <dbReference type="Pfam" id="PF00149"/>
    </source>
</evidence>
<dbReference type="SUPFAM" id="SSF56300">
    <property type="entry name" value="Metallo-dependent phosphatases"/>
    <property type="match status" value="1"/>
</dbReference>
<evidence type="ECO:0000313" key="2">
    <source>
        <dbReference type="EMBL" id="SHI05921.1"/>
    </source>
</evidence>
<dbReference type="GO" id="GO:0005737">
    <property type="term" value="C:cytoplasm"/>
    <property type="evidence" value="ECO:0007669"/>
    <property type="project" value="TreeGrafter"/>
</dbReference>
<dbReference type="GO" id="GO:0110154">
    <property type="term" value="P:RNA decapping"/>
    <property type="evidence" value="ECO:0007669"/>
    <property type="project" value="TreeGrafter"/>
</dbReference>
<evidence type="ECO:0000313" key="4">
    <source>
        <dbReference type="Proteomes" id="UP000184226"/>
    </source>
</evidence>
<dbReference type="AlphaFoldDB" id="A0A1M5Y1H2"/>
<feature type="domain" description="Calcineurin-like phosphoesterase" evidence="1">
    <location>
        <begin position="18"/>
        <end position="96"/>
    </location>
</feature>
<dbReference type="RefSeq" id="WP_073104197.1">
    <property type="nucleotide sequence ID" value="NZ_FQXE01000008.1"/>
</dbReference>
<dbReference type="STRING" id="658167.SAMN04488135_1082"/>
<dbReference type="Gene3D" id="3.60.21.10">
    <property type="match status" value="1"/>
</dbReference>
<keyword evidence="4" id="KW-1185">Reference proteome</keyword>
<dbReference type="EMBL" id="FQXE01000008">
    <property type="protein sequence ID" value="SHI05921.1"/>
    <property type="molecule type" value="Genomic_DNA"/>
</dbReference>
<name>A0A1M5Y1H2_9BURK</name>
<proteinExistence type="predicted"/>
<dbReference type="Proteomes" id="UP000184226">
    <property type="component" value="Unassembled WGS sequence"/>
</dbReference>
<dbReference type="OrthoDB" id="5296354at2"/>
<dbReference type="InterPro" id="IPR004843">
    <property type="entry name" value="Calcineurin-like_PHP"/>
</dbReference>
<gene>
    <name evidence="2" type="ORF">SAMN04488135_1082</name>
    <name evidence="3" type="ORF">SAMN04488135_1232</name>
</gene>
<protein>
    <submittedName>
        <fullName evidence="2">Serine/threonine protein phosphatase 1</fullName>
    </submittedName>
</protein>
<dbReference type="GO" id="GO:0008803">
    <property type="term" value="F:bis(5'-nucleosyl)-tetraphosphatase (symmetrical) activity"/>
    <property type="evidence" value="ECO:0007669"/>
    <property type="project" value="TreeGrafter"/>
</dbReference>
<dbReference type="GO" id="GO:0016791">
    <property type="term" value="F:phosphatase activity"/>
    <property type="evidence" value="ECO:0007669"/>
    <property type="project" value="TreeGrafter"/>
</dbReference>
<dbReference type="EMBL" id="FQXE01000023">
    <property type="protein sequence ID" value="SHI39193.1"/>
    <property type="molecule type" value="Genomic_DNA"/>
</dbReference>